<keyword evidence="1" id="KW-0812">Transmembrane</keyword>
<gene>
    <name evidence="2" type="ORF">NITGR_310069</name>
</gene>
<evidence type="ECO:0000313" key="3">
    <source>
        <dbReference type="Proteomes" id="UP000011704"/>
    </source>
</evidence>
<dbReference type="Proteomes" id="UP000011704">
    <property type="component" value="Unassembled WGS sequence"/>
</dbReference>
<dbReference type="HOGENOM" id="CLU_1370939_0_0_0"/>
<reference evidence="2 3" key="1">
    <citation type="journal article" date="2013" name="Front. Microbiol.">
        <title>The genome of Nitrospina gracilis illuminates the metabolism and evolution of the major marine nitrite oxidizer.</title>
        <authorList>
            <person name="Luecker S."/>
            <person name="Nowka B."/>
            <person name="Rattei T."/>
            <person name="Spieck E."/>
            <person name="and Daims H."/>
        </authorList>
    </citation>
    <scope>NUCLEOTIDE SEQUENCE [LARGE SCALE GENOMIC DNA]</scope>
    <source>
        <strain evidence="2 3">3/211</strain>
    </source>
</reference>
<dbReference type="AlphaFoldDB" id="M1YJ96"/>
<dbReference type="EMBL" id="CAQJ01000035">
    <property type="protein sequence ID" value="CCQ90581.1"/>
    <property type="molecule type" value="Genomic_DNA"/>
</dbReference>
<keyword evidence="1" id="KW-1133">Transmembrane helix</keyword>
<evidence type="ECO:0000256" key="1">
    <source>
        <dbReference type="SAM" id="Phobius"/>
    </source>
</evidence>
<protein>
    <submittedName>
        <fullName evidence="2">Uncharacterized protein</fullName>
    </submittedName>
</protein>
<name>M1YJ96_NITG3</name>
<dbReference type="InParanoid" id="M1YJ96"/>
<accession>M1YJ96</accession>
<sequence length="199" mass="22628">MPKMPDGTARWRANANRAPVDHHFHGSTVPHRSPLPYPLLILALLFMGCLFAPGTAWTVEKESLSFQSVNVPPELGLRPLPEEEVHYKGATYTREAFVALWELQENVMSDFPRLLNWLIPDPPPLDFTRHTVLWFSNRGAGASFVELERVVMSEDGDALEAHVKVVHSDFVSKKLNLWTIPKTHRPVVFREKKVFNEGP</sequence>
<keyword evidence="1" id="KW-0472">Membrane</keyword>
<feature type="transmembrane region" description="Helical" evidence="1">
    <location>
        <begin position="37"/>
        <end position="59"/>
    </location>
</feature>
<comment type="caution">
    <text evidence="2">The sequence shown here is derived from an EMBL/GenBank/DDBJ whole genome shotgun (WGS) entry which is preliminary data.</text>
</comment>
<keyword evidence="3" id="KW-1185">Reference proteome</keyword>
<evidence type="ECO:0000313" key="2">
    <source>
        <dbReference type="EMBL" id="CCQ90581.1"/>
    </source>
</evidence>
<organism evidence="2 3">
    <name type="scientific">Nitrospina gracilis (strain 3/211)</name>
    <dbReference type="NCBI Taxonomy" id="1266370"/>
    <lineage>
        <taxon>Bacteria</taxon>
        <taxon>Pseudomonadati</taxon>
        <taxon>Nitrospinota/Tectimicrobiota group</taxon>
        <taxon>Nitrospinota</taxon>
        <taxon>Nitrospinia</taxon>
        <taxon>Nitrospinales</taxon>
        <taxon>Nitrospinaceae</taxon>
        <taxon>Nitrospina</taxon>
    </lineage>
</organism>
<proteinExistence type="predicted"/>